<feature type="non-terminal residue" evidence="1">
    <location>
        <position position="1"/>
    </location>
</feature>
<protein>
    <submittedName>
        <fullName evidence="1">2221_t:CDS:1</fullName>
    </submittedName>
</protein>
<reference evidence="1" key="1">
    <citation type="submission" date="2021-06" db="EMBL/GenBank/DDBJ databases">
        <authorList>
            <person name="Kallberg Y."/>
            <person name="Tangrot J."/>
            <person name="Rosling A."/>
        </authorList>
    </citation>
    <scope>NUCLEOTIDE SEQUENCE</scope>
    <source>
        <strain evidence="1">IL203A</strain>
    </source>
</reference>
<dbReference type="EMBL" id="CAJVPU010018081">
    <property type="protein sequence ID" value="CAG8663587.1"/>
    <property type="molecule type" value="Genomic_DNA"/>
</dbReference>
<comment type="caution">
    <text evidence="1">The sequence shown here is derived from an EMBL/GenBank/DDBJ whole genome shotgun (WGS) entry which is preliminary data.</text>
</comment>
<evidence type="ECO:0000313" key="1">
    <source>
        <dbReference type="EMBL" id="CAG8663587.1"/>
    </source>
</evidence>
<organism evidence="1 2">
    <name type="scientific">Dentiscutata heterogama</name>
    <dbReference type="NCBI Taxonomy" id="1316150"/>
    <lineage>
        <taxon>Eukaryota</taxon>
        <taxon>Fungi</taxon>
        <taxon>Fungi incertae sedis</taxon>
        <taxon>Mucoromycota</taxon>
        <taxon>Glomeromycotina</taxon>
        <taxon>Glomeromycetes</taxon>
        <taxon>Diversisporales</taxon>
        <taxon>Gigasporaceae</taxon>
        <taxon>Dentiscutata</taxon>
    </lineage>
</organism>
<gene>
    <name evidence="1" type="ORF">DHETER_LOCUS9865</name>
</gene>
<name>A0ACA9NRQ1_9GLOM</name>
<evidence type="ECO:0000313" key="2">
    <source>
        <dbReference type="Proteomes" id="UP000789702"/>
    </source>
</evidence>
<proteinExistence type="predicted"/>
<accession>A0ACA9NRQ1</accession>
<keyword evidence="2" id="KW-1185">Reference proteome</keyword>
<sequence>QFDDKDFIEAAIEVEQIENEVERIDDGGVTIRSLHKLQSHIREEVWKEETEKQVQSMLE</sequence>
<dbReference type="Proteomes" id="UP000789702">
    <property type="component" value="Unassembled WGS sequence"/>
</dbReference>